<dbReference type="InterPro" id="IPR000792">
    <property type="entry name" value="Tscrpt_reg_LuxR_C"/>
</dbReference>
<dbReference type="InterPro" id="IPR011990">
    <property type="entry name" value="TPR-like_helical_dom_sf"/>
</dbReference>
<dbReference type="InterPro" id="IPR036388">
    <property type="entry name" value="WH-like_DNA-bd_sf"/>
</dbReference>
<evidence type="ECO:0000313" key="5">
    <source>
        <dbReference type="EMBL" id="QNS03032.1"/>
    </source>
</evidence>
<dbReference type="Pfam" id="PF25873">
    <property type="entry name" value="WHD_MalT"/>
    <property type="match status" value="1"/>
</dbReference>
<dbReference type="PROSITE" id="PS50043">
    <property type="entry name" value="HTH_LUXR_2"/>
    <property type="match status" value="1"/>
</dbReference>
<dbReference type="RefSeq" id="WP_188335787.1">
    <property type="nucleotide sequence ID" value="NZ_CP061281.1"/>
</dbReference>
<dbReference type="GO" id="GO:0006355">
    <property type="term" value="P:regulation of DNA-templated transcription"/>
    <property type="evidence" value="ECO:0007669"/>
    <property type="project" value="InterPro"/>
</dbReference>
<gene>
    <name evidence="5" type="ORF">IAG42_04930</name>
</gene>
<dbReference type="SMART" id="SM00421">
    <property type="entry name" value="HTH_LUXR"/>
    <property type="match status" value="1"/>
</dbReference>
<dbReference type="Gene3D" id="1.25.40.10">
    <property type="entry name" value="Tetratricopeptide repeat domain"/>
    <property type="match status" value="1"/>
</dbReference>
<evidence type="ECO:0000259" key="4">
    <source>
        <dbReference type="PROSITE" id="PS50043"/>
    </source>
</evidence>
<organism evidence="5 6">
    <name type="scientific">Streptomyces xanthii</name>
    <dbReference type="NCBI Taxonomy" id="2768069"/>
    <lineage>
        <taxon>Bacteria</taxon>
        <taxon>Bacillati</taxon>
        <taxon>Actinomycetota</taxon>
        <taxon>Actinomycetes</taxon>
        <taxon>Kitasatosporales</taxon>
        <taxon>Streptomycetaceae</taxon>
        <taxon>Streptomyces</taxon>
    </lineage>
</organism>
<dbReference type="InterPro" id="IPR016032">
    <property type="entry name" value="Sig_transdc_resp-reg_C-effctor"/>
</dbReference>
<dbReference type="GO" id="GO:0003677">
    <property type="term" value="F:DNA binding"/>
    <property type="evidence" value="ECO:0007669"/>
    <property type="project" value="UniProtKB-KW"/>
</dbReference>
<name>A0A7H1B2S7_9ACTN</name>
<dbReference type="EMBL" id="CP061281">
    <property type="protein sequence ID" value="QNS03032.1"/>
    <property type="molecule type" value="Genomic_DNA"/>
</dbReference>
<dbReference type="InterPro" id="IPR059106">
    <property type="entry name" value="WHD_MalT"/>
</dbReference>
<protein>
    <submittedName>
        <fullName evidence="5">Helix-turn-helix transcriptional regulator</fullName>
    </submittedName>
</protein>
<feature type="domain" description="HTH luxR-type" evidence="4">
    <location>
        <begin position="831"/>
        <end position="896"/>
    </location>
</feature>
<dbReference type="Gene3D" id="3.40.50.300">
    <property type="entry name" value="P-loop containing nucleotide triphosphate hydrolases"/>
    <property type="match status" value="1"/>
</dbReference>
<dbReference type="Pfam" id="PF13191">
    <property type="entry name" value="AAA_16"/>
    <property type="match status" value="1"/>
</dbReference>
<dbReference type="KEGG" id="sxn:IAG42_04930"/>
<dbReference type="InterPro" id="IPR041664">
    <property type="entry name" value="AAA_16"/>
</dbReference>
<dbReference type="CDD" id="cd06170">
    <property type="entry name" value="LuxR_C_like"/>
    <property type="match status" value="1"/>
</dbReference>
<accession>A0A7H1B2S7</accession>
<dbReference type="SMART" id="SM00382">
    <property type="entry name" value="AAA"/>
    <property type="match status" value="1"/>
</dbReference>
<dbReference type="SUPFAM" id="SSF46894">
    <property type="entry name" value="C-terminal effector domain of the bipartite response regulators"/>
    <property type="match status" value="1"/>
</dbReference>
<keyword evidence="1" id="KW-0805">Transcription regulation</keyword>
<dbReference type="SUPFAM" id="SSF52540">
    <property type="entry name" value="P-loop containing nucleoside triphosphate hydrolases"/>
    <property type="match status" value="1"/>
</dbReference>
<keyword evidence="6" id="KW-1185">Reference proteome</keyword>
<keyword evidence="2" id="KW-0238">DNA-binding</keyword>
<dbReference type="AlphaFoldDB" id="A0A7H1B2S7"/>
<sequence>MSHASRGGAADGAAGALTPSGEAVLASRFTTPRVPATFVRRTRLTERLTRAQAGPDRLTLVSGPAGAGKTLLVADWARTCAPSGPVVWLTVESGDNDPGNFWTYVLAALRHHGLTPSGGLPGPARPGEAEDSVLTRLAAYLNSRTEPVILVLDECERISSPEVAGELDTVLRHAGGGLRLVLLSRTEPPLPLHRYRAAGEMTDLRAADLAFLPEETAELARRHGMPLPDEAARSLTARTEGWAAGLRLGILDALRTEDPRAALEAPETWQGTVADYLVSEVLDAQSPAGRDLLLRTCVCERIRPGLANALTGRDDAAAVLAQLRRANAFVEPAGRSGYRLHPLFAEVLRARLSLGRPGSVRELHRTAARWLSDAGLLTEALPHAAEAGDWAFAAGRVVHELAIGRLLTGPDAARLGSLFAAMPPDTPGPAAELVRAARALSRHDAERALAGLGRAESLLPPAGTDDAAAAHLTLATLRVLAGRQLGSSALAESADRRAEELAGRELVAERLAAHPELRVLRLSALGSAQLWAGRFAPARAALTAAVRASGASSTASLRHDCLGRLALIEFLDGWPGRAEAHALQAITEGDRSGLPPSGRTALGPLVLASVDIERDDLASARAHVHRASPPSSSHDAVVASWLAVTRSRLLSAGGDPVEALHALGDVREPPSAVAPPAWVDTQVAVTAATAHLARGRPWDAVNVLARCQDARPEHTIAAARARLASGDGDAARSLVEALPGPDGHGPALTVRSLLVRAEVAGARGDGVTAGHLVARALALARPERLRRPFLEAGPWLRTVLGRRPALARTHTWLPDCLLPEEPPTEPGGSAPAPVVEPLSDRELEVLERLAQMMSTEEIATELFLSVNTVKTHLRNIYRKLAAARRGEAVRRARELRLL</sequence>
<dbReference type="PANTHER" id="PTHR44688">
    <property type="entry name" value="DNA-BINDING TRANSCRIPTIONAL ACTIVATOR DEVR_DOSR"/>
    <property type="match status" value="1"/>
</dbReference>
<evidence type="ECO:0000256" key="3">
    <source>
        <dbReference type="ARBA" id="ARBA00023163"/>
    </source>
</evidence>
<evidence type="ECO:0000256" key="2">
    <source>
        <dbReference type="ARBA" id="ARBA00023125"/>
    </source>
</evidence>
<dbReference type="InterPro" id="IPR027417">
    <property type="entry name" value="P-loop_NTPase"/>
</dbReference>
<keyword evidence="3" id="KW-0804">Transcription</keyword>
<reference evidence="5 6" key="1">
    <citation type="submission" date="2020-09" db="EMBL/GenBank/DDBJ databases">
        <title>A novel species.</title>
        <authorList>
            <person name="Gao J."/>
        </authorList>
    </citation>
    <scope>NUCLEOTIDE SEQUENCE [LARGE SCALE GENOMIC DNA]</scope>
    <source>
        <strain evidence="5 6">CRXT-Y-14</strain>
    </source>
</reference>
<dbReference type="InterPro" id="IPR003593">
    <property type="entry name" value="AAA+_ATPase"/>
</dbReference>
<evidence type="ECO:0000256" key="1">
    <source>
        <dbReference type="ARBA" id="ARBA00023015"/>
    </source>
</evidence>
<dbReference type="PRINTS" id="PR00038">
    <property type="entry name" value="HTHLUXR"/>
</dbReference>
<dbReference type="Pfam" id="PF00196">
    <property type="entry name" value="GerE"/>
    <property type="match status" value="1"/>
</dbReference>
<dbReference type="Proteomes" id="UP000516428">
    <property type="component" value="Chromosome"/>
</dbReference>
<dbReference type="PANTHER" id="PTHR44688:SF16">
    <property type="entry name" value="DNA-BINDING TRANSCRIPTIONAL ACTIVATOR DEVR_DOSR"/>
    <property type="match status" value="1"/>
</dbReference>
<evidence type="ECO:0000313" key="6">
    <source>
        <dbReference type="Proteomes" id="UP000516428"/>
    </source>
</evidence>
<dbReference type="Gene3D" id="1.10.10.10">
    <property type="entry name" value="Winged helix-like DNA-binding domain superfamily/Winged helix DNA-binding domain"/>
    <property type="match status" value="1"/>
</dbReference>
<proteinExistence type="predicted"/>